<accession>A0A2W1JBL4</accession>
<dbReference type="InterPro" id="IPR020846">
    <property type="entry name" value="MFS_dom"/>
</dbReference>
<dbReference type="PANTHER" id="PTHR23531">
    <property type="entry name" value="QUINOLENE RESISTANCE PROTEIN NORA"/>
    <property type="match status" value="1"/>
</dbReference>
<evidence type="ECO:0000256" key="4">
    <source>
        <dbReference type="ARBA" id="ARBA00023136"/>
    </source>
</evidence>
<evidence type="ECO:0000256" key="2">
    <source>
        <dbReference type="ARBA" id="ARBA00022692"/>
    </source>
</evidence>
<dbReference type="Gene3D" id="1.20.1720.10">
    <property type="entry name" value="Multidrug resistance protein D"/>
    <property type="match status" value="1"/>
</dbReference>
<feature type="transmembrane region" description="Helical" evidence="5">
    <location>
        <begin position="264"/>
        <end position="282"/>
    </location>
</feature>
<evidence type="ECO:0000313" key="8">
    <source>
        <dbReference type="Proteomes" id="UP000248857"/>
    </source>
</evidence>
<keyword evidence="4 5" id="KW-0472">Membrane</keyword>
<evidence type="ECO:0000256" key="3">
    <source>
        <dbReference type="ARBA" id="ARBA00022989"/>
    </source>
</evidence>
<feature type="transmembrane region" description="Helical" evidence="5">
    <location>
        <begin position="350"/>
        <end position="369"/>
    </location>
</feature>
<dbReference type="InterPro" id="IPR052714">
    <property type="entry name" value="MFS_Exporter"/>
</dbReference>
<dbReference type="InterPro" id="IPR011701">
    <property type="entry name" value="MFS"/>
</dbReference>
<dbReference type="Gene3D" id="1.20.1250.20">
    <property type="entry name" value="MFS general substrate transporter like domains"/>
    <property type="match status" value="1"/>
</dbReference>
<comment type="caution">
    <text evidence="7">The sequence shown here is derived from an EMBL/GenBank/DDBJ whole genome shotgun (WGS) entry which is preliminary data.</text>
</comment>
<feature type="transmembrane region" description="Helical" evidence="5">
    <location>
        <begin position="232"/>
        <end position="252"/>
    </location>
</feature>
<feature type="transmembrane region" description="Helical" evidence="5">
    <location>
        <begin position="322"/>
        <end position="344"/>
    </location>
</feature>
<dbReference type="GO" id="GO:0022857">
    <property type="term" value="F:transmembrane transporter activity"/>
    <property type="evidence" value="ECO:0007669"/>
    <property type="project" value="InterPro"/>
</dbReference>
<dbReference type="PANTHER" id="PTHR23531:SF1">
    <property type="entry name" value="QUINOLENE RESISTANCE PROTEIN NORA"/>
    <property type="match status" value="1"/>
</dbReference>
<evidence type="ECO:0000256" key="5">
    <source>
        <dbReference type="SAM" id="Phobius"/>
    </source>
</evidence>
<gene>
    <name evidence="7" type="primary">bcr_2</name>
    <name evidence="7" type="ORF">C1752_06607</name>
</gene>
<feature type="transmembrane region" description="Helical" evidence="5">
    <location>
        <begin position="123"/>
        <end position="142"/>
    </location>
</feature>
<evidence type="ECO:0000256" key="1">
    <source>
        <dbReference type="ARBA" id="ARBA00004651"/>
    </source>
</evidence>
<protein>
    <submittedName>
        <fullName evidence="7">Bicyclomycin resistance protein</fullName>
    </submittedName>
</protein>
<reference evidence="7 8" key="1">
    <citation type="journal article" date="2018" name="Sci. Rep.">
        <title>A novel species of the marine cyanobacterium Acaryochloris with a unique pigment content and lifestyle.</title>
        <authorList>
            <person name="Partensky F."/>
            <person name="Six C."/>
            <person name="Ratin M."/>
            <person name="Garczarek L."/>
            <person name="Vaulot D."/>
            <person name="Probert I."/>
            <person name="Calteau A."/>
            <person name="Gourvil P."/>
            <person name="Marie D."/>
            <person name="Grebert T."/>
            <person name="Bouchier C."/>
            <person name="Le Panse S."/>
            <person name="Gachenot M."/>
            <person name="Rodriguez F."/>
            <person name="Garrido J.L."/>
        </authorList>
    </citation>
    <scope>NUCLEOTIDE SEQUENCE [LARGE SCALE GENOMIC DNA]</scope>
    <source>
        <strain evidence="7 8">RCC1774</strain>
    </source>
</reference>
<evidence type="ECO:0000259" key="6">
    <source>
        <dbReference type="PROSITE" id="PS50850"/>
    </source>
</evidence>
<dbReference type="Proteomes" id="UP000248857">
    <property type="component" value="Unassembled WGS sequence"/>
</dbReference>
<keyword evidence="2 5" id="KW-0812">Transmembrane</keyword>
<sequence length="402" mass="42296">MVLLISGFCFWASLGSQLPTLPLYIGDLGATEQQLGVVMGAFALGLLGSRAWLGRIADQRSRKVVLQIGLVVAAIAPLLYLGVKTLPILFAVRAFHGVSLAAFTTAYTALVVDLSPREQRGELIGYMSLINPIGVMLGPTVGGLLQAWAGYLPLFLLASGLAIVGLLAASTIDEGLAQGEVQPQVSKKQKFWGLLQAPRLKIPATVMLLIGLTFGTLSTFVPLLIRETAVDLNAGLFYSVAAIASFVIRVLTGKASDRLGRGRFISMSLCCYGLAMILLWLAHTELTFLLAGIFQGCGSGTLIPMIAALMADRSEPHERARVLSLCISGFDVGIALAGPCLGTVATLVGIRPMFGLACGFAGVALLLFATSNSKDFSHSIAFALGNGRDIYALDSVVPNVAQ</sequence>
<dbReference type="CDD" id="cd17489">
    <property type="entry name" value="MFS_YfcJ_like"/>
    <property type="match status" value="1"/>
</dbReference>
<feature type="transmembrane region" description="Helical" evidence="5">
    <location>
        <begin position="64"/>
        <end position="82"/>
    </location>
</feature>
<keyword evidence="3 5" id="KW-1133">Transmembrane helix</keyword>
<dbReference type="EMBL" id="PQWO01000018">
    <property type="protein sequence ID" value="PZD71328.1"/>
    <property type="molecule type" value="Genomic_DNA"/>
</dbReference>
<dbReference type="AlphaFoldDB" id="A0A2W1JBL4"/>
<feature type="domain" description="Major facilitator superfamily (MFS) profile" evidence="6">
    <location>
        <begin position="1"/>
        <end position="374"/>
    </location>
</feature>
<feature type="transmembrane region" description="Helical" evidence="5">
    <location>
        <begin position="33"/>
        <end position="52"/>
    </location>
</feature>
<keyword evidence="8" id="KW-1185">Reference proteome</keyword>
<dbReference type="PROSITE" id="PS50850">
    <property type="entry name" value="MFS"/>
    <property type="match status" value="1"/>
</dbReference>
<dbReference type="GO" id="GO:0005886">
    <property type="term" value="C:plasma membrane"/>
    <property type="evidence" value="ECO:0007669"/>
    <property type="project" value="UniProtKB-SubCell"/>
</dbReference>
<organism evidence="7 8">
    <name type="scientific">Acaryochloris thomasi RCC1774</name>
    <dbReference type="NCBI Taxonomy" id="1764569"/>
    <lineage>
        <taxon>Bacteria</taxon>
        <taxon>Bacillati</taxon>
        <taxon>Cyanobacteriota</taxon>
        <taxon>Cyanophyceae</taxon>
        <taxon>Acaryochloridales</taxon>
        <taxon>Acaryochloridaceae</taxon>
        <taxon>Acaryochloris</taxon>
        <taxon>Acaryochloris thomasi</taxon>
    </lineage>
</organism>
<dbReference type="InterPro" id="IPR036259">
    <property type="entry name" value="MFS_trans_sf"/>
</dbReference>
<name>A0A2W1JBL4_9CYAN</name>
<dbReference type="Pfam" id="PF07690">
    <property type="entry name" value="MFS_1"/>
    <property type="match status" value="1"/>
</dbReference>
<feature type="transmembrane region" description="Helical" evidence="5">
    <location>
        <begin position="148"/>
        <end position="169"/>
    </location>
</feature>
<proteinExistence type="predicted"/>
<feature type="transmembrane region" description="Helical" evidence="5">
    <location>
        <begin position="88"/>
        <end position="111"/>
    </location>
</feature>
<feature type="transmembrane region" description="Helical" evidence="5">
    <location>
        <begin position="288"/>
        <end position="310"/>
    </location>
</feature>
<dbReference type="SUPFAM" id="SSF103473">
    <property type="entry name" value="MFS general substrate transporter"/>
    <property type="match status" value="1"/>
</dbReference>
<evidence type="ECO:0000313" key="7">
    <source>
        <dbReference type="EMBL" id="PZD71328.1"/>
    </source>
</evidence>
<comment type="subcellular location">
    <subcellularLocation>
        <location evidence="1">Cell membrane</location>
        <topology evidence="1">Multi-pass membrane protein</topology>
    </subcellularLocation>
</comment>
<feature type="transmembrane region" description="Helical" evidence="5">
    <location>
        <begin position="206"/>
        <end position="226"/>
    </location>
</feature>